<evidence type="ECO:0000256" key="1">
    <source>
        <dbReference type="ARBA" id="ARBA00001933"/>
    </source>
</evidence>
<comment type="caution">
    <text evidence="3">The sequence shown here is derived from an EMBL/GenBank/DDBJ whole genome shotgun (WGS) entry which is preliminary data.</text>
</comment>
<gene>
    <name evidence="3" type="ORF">LCGC14_2473790</name>
</gene>
<accession>A0A0F9DLP8</accession>
<dbReference type="Gene3D" id="3.90.1150.10">
    <property type="entry name" value="Aspartate Aminotransferase, domain 1"/>
    <property type="match status" value="1"/>
</dbReference>
<dbReference type="InterPro" id="IPR015421">
    <property type="entry name" value="PyrdxlP-dep_Trfase_major"/>
</dbReference>
<dbReference type="InterPro" id="IPR005814">
    <property type="entry name" value="Aminotrans_3"/>
</dbReference>
<comment type="cofactor">
    <cofactor evidence="1">
        <name>pyridoxal 5'-phosphate</name>
        <dbReference type="ChEBI" id="CHEBI:597326"/>
    </cofactor>
</comment>
<dbReference type="InterPro" id="IPR049704">
    <property type="entry name" value="Aminotrans_3_PPA_site"/>
</dbReference>
<proteinExistence type="predicted"/>
<organism evidence="3">
    <name type="scientific">marine sediment metagenome</name>
    <dbReference type="NCBI Taxonomy" id="412755"/>
    <lineage>
        <taxon>unclassified sequences</taxon>
        <taxon>metagenomes</taxon>
        <taxon>ecological metagenomes</taxon>
    </lineage>
</organism>
<sequence>MGSQLAGGMEHLKSWIVGEGATFIQAPFPDGYKNEDTSFELFLSTLKKKNVKAEEIAGIITESFQGVGPDFLPTEYARELESFCRSHDITLIFDEVQAGFGRSGRMFTYEHYGIAPDLIICGKGISSSLPISAVIGRKDILGLYAPGSMTSTHSASPLPVVAAIESLKIIQREKLVENSRNMGEILLPELKRIQGLYPEVLGCVHGRGLVAGLQVVKAGTREPDKKTALKINEKCFQMGLLMFAPVGVAGECLKIAPPLTISEEPLREAISVFEQACNEVLG</sequence>
<dbReference type="PROSITE" id="PS00600">
    <property type="entry name" value="AA_TRANSFER_CLASS_3"/>
    <property type="match status" value="1"/>
</dbReference>
<dbReference type="InterPro" id="IPR015422">
    <property type="entry name" value="PyrdxlP-dep_Trfase_small"/>
</dbReference>
<evidence type="ECO:0000313" key="3">
    <source>
        <dbReference type="EMBL" id="KKL18611.1"/>
    </source>
</evidence>
<dbReference type="InterPro" id="IPR050103">
    <property type="entry name" value="Class-III_PLP-dep_AT"/>
</dbReference>
<dbReference type="GO" id="GO:0042802">
    <property type="term" value="F:identical protein binding"/>
    <property type="evidence" value="ECO:0007669"/>
    <property type="project" value="TreeGrafter"/>
</dbReference>
<dbReference type="GO" id="GO:0008483">
    <property type="term" value="F:transaminase activity"/>
    <property type="evidence" value="ECO:0007669"/>
    <property type="project" value="InterPro"/>
</dbReference>
<dbReference type="Pfam" id="PF00202">
    <property type="entry name" value="Aminotran_3"/>
    <property type="match status" value="1"/>
</dbReference>
<dbReference type="InterPro" id="IPR015424">
    <property type="entry name" value="PyrdxlP-dep_Trfase"/>
</dbReference>
<reference evidence="3" key="1">
    <citation type="journal article" date="2015" name="Nature">
        <title>Complex archaea that bridge the gap between prokaryotes and eukaryotes.</title>
        <authorList>
            <person name="Spang A."/>
            <person name="Saw J.H."/>
            <person name="Jorgensen S.L."/>
            <person name="Zaremba-Niedzwiedzka K."/>
            <person name="Martijn J."/>
            <person name="Lind A.E."/>
            <person name="van Eijk R."/>
            <person name="Schleper C."/>
            <person name="Guy L."/>
            <person name="Ettema T.J."/>
        </authorList>
    </citation>
    <scope>NUCLEOTIDE SEQUENCE</scope>
</reference>
<dbReference type="AlphaFoldDB" id="A0A0F9DLP8"/>
<dbReference type="EMBL" id="LAZR01038804">
    <property type="protein sequence ID" value="KKL18611.1"/>
    <property type="molecule type" value="Genomic_DNA"/>
</dbReference>
<keyword evidence="2" id="KW-0663">Pyridoxal phosphate</keyword>
<evidence type="ECO:0008006" key="4">
    <source>
        <dbReference type="Google" id="ProtNLM"/>
    </source>
</evidence>
<dbReference type="Gene3D" id="3.40.640.10">
    <property type="entry name" value="Type I PLP-dependent aspartate aminotransferase-like (Major domain)"/>
    <property type="match status" value="1"/>
</dbReference>
<dbReference type="SUPFAM" id="SSF53383">
    <property type="entry name" value="PLP-dependent transferases"/>
    <property type="match status" value="1"/>
</dbReference>
<protein>
    <recommendedName>
        <fullName evidence="4">4-aminobutyrate aminotransferase</fullName>
    </recommendedName>
</protein>
<name>A0A0F9DLP8_9ZZZZ</name>
<evidence type="ECO:0000256" key="2">
    <source>
        <dbReference type="ARBA" id="ARBA00022898"/>
    </source>
</evidence>
<dbReference type="GO" id="GO:0030170">
    <property type="term" value="F:pyridoxal phosphate binding"/>
    <property type="evidence" value="ECO:0007669"/>
    <property type="project" value="InterPro"/>
</dbReference>
<dbReference type="PANTHER" id="PTHR11986">
    <property type="entry name" value="AMINOTRANSFERASE CLASS III"/>
    <property type="match status" value="1"/>
</dbReference>